<organism evidence="3 4">
    <name type="scientific">Candidatus Scatocola faecipullorum</name>
    <dbReference type="NCBI Taxonomy" id="2840917"/>
    <lineage>
        <taxon>Bacteria</taxon>
        <taxon>Pseudomonadati</taxon>
        <taxon>Pseudomonadota</taxon>
        <taxon>Alphaproteobacteria</taxon>
        <taxon>Rhodospirillales</taxon>
        <taxon>Rhodospirillaceae</taxon>
        <taxon>Rhodospirillaceae incertae sedis</taxon>
        <taxon>Candidatus Scatocola</taxon>
    </lineage>
</organism>
<protein>
    <submittedName>
        <fullName evidence="3">DUF3035 domain-containing protein</fullName>
    </submittedName>
</protein>
<reference evidence="3" key="1">
    <citation type="submission" date="2020-10" db="EMBL/GenBank/DDBJ databases">
        <authorList>
            <person name="Gilroy R."/>
        </authorList>
    </citation>
    <scope>NUCLEOTIDE SEQUENCE</scope>
    <source>
        <strain evidence="3">ChiW3-316</strain>
    </source>
</reference>
<evidence type="ECO:0000256" key="1">
    <source>
        <dbReference type="SAM" id="MobiDB-lite"/>
    </source>
</evidence>
<reference evidence="3" key="2">
    <citation type="journal article" date="2021" name="PeerJ">
        <title>Extensive microbial diversity within the chicken gut microbiome revealed by metagenomics and culture.</title>
        <authorList>
            <person name="Gilroy R."/>
            <person name="Ravi A."/>
            <person name="Getino M."/>
            <person name="Pursley I."/>
            <person name="Horton D.L."/>
            <person name="Alikhan N.F."/>
            <person name="Baker D."/>
            <person name="Gharbi K."/>
            <person name="Hall N."/>
            <person name="Watson M."/>
            <person name="Adriaenssens E.M."/>
            <person name="Foster-Nyarko E."/>
            <person name="Jarju S."/>
            <person name="Secka A."/>
            <person name="Antonio M."/>
            <person name="Oren A."/>
            <person name="Chaudhuri R.R."/>
            <person name="La Ragione R."/>
            <person name="Hildebrand F."/>
            <person name="Pallen M.J."/>
        </authorList>
    </citation>
    <scope>NUCLEOTIDE SEQUENCE</scope>
    <source>
        <strain evidence="3">ChiW3-316</strain>
    </source>
</reference>
<keyword evidence="2" id="KW-0732">Signal</keyword>
<proteinExistence type="predicted"/>
<feature type="compositionally biased region" description="Polar residues" evidence="1">
    <location>
        <begin position="58"/>
        <end position="73"/>
    </location>
</feature>
<accession>A0A9D1M3A0</accession>
<evidence type="ECO:0000313" key="3">
    <source>
        <dbReference type="EMBL" id="HIU52809.1"/>
    </source>
</evidence>
<dbReference type="Pfam" id="PF11233">
    <property type="entry name" value="DUF3035"/>
    <property type="match status" value="1"/>
</dbReference>
<evidence type="ECO:0000256" key="2">
    <source>
        <dbReference type="SAM" id="SignalP"/>
    </source>
</evidence>
<feature type="compositionally biased region" description="Basic and acidic residues" evidence="1">
    <location>
        <begin position="75"/>
        <end position="85"/>
    </location>
</feature>
<dbReference type="EMBL" id="DVNC01000018">
    <property type="protein sequence ID" value="HIU52809.1"/>
    <property type="molecule type" value="Genomic_DNA"/>
</dbReference>
<dbReference type="InterPro" id="IPR021395">
    <property type="entry name" value="DUF3035"/>
</dbReference>
<dbReference type="PROSITE" id="PS51257">
    <property type="entry name" value="PROKAR_LIPOPROTEIN"/>
    <property type="match status" value="1"/>
</dbReference>
<feature type="chain" id="PRO_5039261563" evidence="2">
    <location>
        <begin position="20"/>
        <end position="85"/>
    </location>
</feature>
<dbReference type="AlphaFoldDB" id="A0A9D1M3A0"/>
<dbReference type="Proteomes" id="UP000824107">
    <property type="component" value="Unassembled WGS sequence"/>
</dbReference>
<gene>
    <name evidence="3" type="ORF">IAD20_01865</name>
</gene>
<feature type="region of interest" description="Disordered" evidence="1">
    <location>
        <begin position="49"/>
        <end position="85"/>
    </location>
</feature>
<sequence length="85" mass="9017">MKKVFFCLALVLLSGSLSACSGVKKKLGLENSAPDEFLVTSRAPLSLPPEYDLRPVTDGSSVSPALSSQTDSFSEGEKALLSKLR</sequence>
<comment type="caution">
    <text evidence="3">The sequence shown here is derived from an EMBL/GenBank/DDBJ whole genome shotgun (WGS) entry which is preliminary data.</text>
</comment>
<evidence type="ECO:0000313" key="4">
    <source>
        <dbReference type="Proteomes" id="UP000824107"/>
    </source>
</evidence>
<feature type="signal peptide" evidence="2">
    <location>
        <begin position="1"/>
        <end position="19"/>
    </location>
</feature>
<name>A0A9D1M3A0_9PROT</name>